<reference evidence="2" key="1">
    <citation type="submission" date="2021-12" db="EMBL/GenBank/DDBJ databases">
        <title>taxonomy of Moraxella sp. ZY201224.</title>
        <authorList>
            <person name="Li F."/>
        </authorList>
    </citation>
    <scope>NUCLEOTIDE SEQUENCE</scope>
    <source>
        <strain evidence="2">ZY201224</strain>
    </source>
</reference>
<organism evidence="2 3">
    <name type="scientific">Moraxella nasicaprae</name>
    <dbReference type="NCBI Taxonomy" id="2904122"/>
    <lineage>
        <taxon>Bacteria</taxon>
        <taxon>Pseudomonadati</taxon>
        <taxon>Pseudomonadota</taxon>
        <taxon>Gammaproteobacteria</taxon>
        <taxon>Moraxellales</taxon>
        <taxon>Moraxellaceae</taxon>
        <taxon>Moraxella</taxon>
    </lineage>
</organism>
<keyword evidence="1" id="KW-1133">Transmembrane helix</keyword>
<proteinExistence type="predicted"/>
<keyword evidence="1" id="KW-0812">Transmembrane</keyword>
<feature type="transmembrane region" description="Helical" evidence="1">
    <location>
        <begin position="7"/>
        <end position="27"/>
    </location>
</feature>
<dbReference type="Proteomes" id="UP001063782">
    <property type="component" value="Chromosome"/>
</dbReference>
<evidence type="ECO:0000313" key="2">
    <source>
        <dbReference type="EMBL" id="UXZ05398.1"/>
    </source>
</evidence>
<evidence type="ECO:0000256" key="1">
    <source>
        <dbReference type="SAM" id="Phobius"/>
    </source>
</evidence>
<name>A0ABY6F5P3_9GAMM</name>
<sequence>MKRQQGFVMLIVLMVVLIVGAMSMIALSQMDNDAKLTQHAKQIARLQHQAKRASDDGVQMILNNPQHIASLLIKQPDGILWSGCGGATWQQRTSQSCQYTKQLGRHFWIDIKPATTTWYAHVADTSDDTYHLTLHSMAWQADDKDKIHLAKTCLSLSMHDNQASRCLIQHGILVSVMTAQLAINMPATQPHAPNQALSIKPLRVYESVVVRD</sequence>
<protein>
    <recommendedName>
        <fullName evidence="4">Tfp pilus assembly protein PilX</fullName>
    </recommendedName>
</protein>
<evidence type="ECO:0008006" key="4">
    <source>
        <dbReference type="Google" id="ProtNLM"/>
    </source>
</evidence>
<evidence type="ECO:0000313" key="3">
    <source>
        <dbReference type="Proteomes" id="UP001063782"/>
    </source>
</evidence>
<dbReference type="RefSeq" id="WP_263076895.1">
    <property type="nucleotide sequence ID" value="NZ_CP089977.1"/>
</dbReference>
<keyword evidence="1" id="KW-0472">Membrane</keyword>
<keyword evidence="3" id="KW-1185">Reference proteome</keyword>
<gene>
    <name evidence="2" type="ORF">LU297_02815</name>
</gene>
<dbReference type="EMBL" id="CP089977">
    <property type="protein sequence ID" value="UXZ05398.1"/>
    <property type="molecule type" value="Genomic_DNA"/>
</dbReference>
<accession>A0ABY6F5P3</accession>